<dbReference type="EMBL" id="PJAI02000023">
    <property type="protein sequence ID" value="TYK64502.1"/>
    <property type="molecule type" value="Genomic_DNA"/>
</dbReference>
<proteinExistence type="predicted"/>
<evidence type="ECO:0008006" key="3">
    <source>
        <dbReference type="Google" id="ProtNLM"/>
    </source>
</evidence>
<evidence type="ECO:0000313" key="2">
    <source>
        <dbReference type="Proteomes" id="UP000815846"/>
    </source>
</evidence>
<name>A0ABY3MTH3_9GAMM</name>
<sequence length="73" mass="8533">MDTDTYEDTNIDIDSNFNPAVMVDIETSSESANKKAARLQSKQKYFTRQKLDLINEQKSLDRQLNSFSDHWDM</sequence>
<comment type="caution">
    <text evidence="1">The sequence shown here is derived from an EMBL/GenBank/DDBJ whole genome shotgun (WGS) entry which is preliminary data.</text>
</comment>
<keyword evidence="2" id="KW-1185">Reference proteome</keyword>
<organism evidence="1 2">
    <name type="scientific">Colwellia echini</name>
    <dbReference type="NCBI Taxonomy" id="1982103"/>
    <lineage>
        <taxon>Bacteria</taxon>
        <taxon>Pseudomonadati</taxon>
        <taxon>Pseudomonadota</taxon>
        <taxon>Gammaproteobacteria</taxon>
        <taxon>Alteromonadales</taxon>
        <taxon>Colwelliaceae</taxon>
        <taxon>Colwellia</taxon>
    </lineage>
</organism>
<protein>
    <recommendedName>
        <fullName evidence="3">BZIP domain-containing protein</fullName>
    </recommendedName>
</protein>
<gene>
    <name evidence="1" type="ORF">CWS31_015135</name>
</gene>
<evidence type="ECO:0000313" key="1">
    <source>
        <dbReference type="EMBL" id="TYK64502.1"/>
    </source>
</evidence>
<dbReference type="RefSeq" id="WP_101343047.1">
    <property type="nucleotide sequence ID" value="NZ_PJAI02000023.1"/>
</dbReference>
<dbReference type="Proteomes" id="UP000815846">
    <property type="component" value="Unassembled WGS sequence"/>
</dbReference>
<reference evidence="1 2" key="1">
    <citation type="submission" date="2019-08" db="EMBL/GenBank/DDBJ databases">
        <title>Microbe sample from Colwellia echini.</title>
        <authorList>
            <person name="Christiansen L."/>
            <person name="Pathiraja D."/>
            <person name="Schultz-Johansen M."/>
            <person name="Choi I.-G."/>
            <person name="Stougaard P."/>
        </authorList>
    </citation>
    <scope>NUCLEOTIDE SEQUENCE [LARGE SCALE GENOMIC DNA]</scope>
    <source>
        <strain evidence="1 2">A3</strain>
    </source>
</reference>
<accession>A0ABY3MTH3</accession>